<accession>A0A849JUM7</accession>
<dbReference type="Pfam" id="PF01261">
    <property type="entry name" value="AP_endonuc_2"/>
    <property type="match status" value="1"/>
</dbReference>
<evidence type="ECO:0000259" key="3">
    <source>
        <dbReference type="Pfam" id="PF01261"/>
    </source>
</evidence>
<evidence type="ECO:0000256" key="2">
    <source>
        <dbReference type="SAM" id="SignalP"/>
    </source>
</evidence>
<dbReference type="GO" id="GO:0016853">
    <property type="term" value="F:isomerase activity"/>
    <property type="evidence" value="ECO:0007669"/>
    <property type="project" value="UniProtKB-KW"/>
</dbReference>
<feature type="domain" description="Xylose isomerase-like TIM barrel" evidence="3">
    <location>
        <begin position="77"/>
        <end position="299"/>
    </location>
</feature>
<dbReference type="RefSeq" id="WP_171246589.1">
    <property type="nucleotide sequence ID" value="NZ_JABFAJ010000011.1"/>
</dbReference>
<dbReference type="InterPro" id="IPR036237">
    <property type="entry name" value="Xyl_isomerase-like_sf"/>
</dbReference>
<evidence type="ECO:0000313" key="4">
    <source>
        <dbReference type="EMBL" id="NNU27076.1"/>
    </source>
</evidence>
<evidence type="ECO:0000256" key="1">
    <source>
        <dbReference type="ARBA" id="ARBA00023277"/>
    </source>
</evidence>
<keyword evidence="1" id="KW-0119">Carbohydrate metabolism</keyword>
<name>A0A849JUM7_9MICO</name>
<dbReference type="AlphaFoldDB" id="A0A849JUM7"/>
<dbReference type="InterPro" id="IPR013022">
    <property type="entry name" value="Xyl_isomerase-like_TIM-brl"/>
</dbReference>
<evidence type="ECO:0000313" key="5">
    <source>
        <dbReference type="Proteomes" id="UP000557204"/>
    </source>
</evidence>
<feature type="signal peptide" evidence="2">
    <location>
        <begin position="1"/>
        <end position="24"/>
    </location>
</feature>
<dbReference type="SUPFAM" id="SSF51658">
    <property type="entry name" value="Xylose isomerase-like"/>
    <property type="match status" value="1"/>
</dbReference>
<sequence>MRRSLLTRAATTAAAAGLALPLVAAAPAVADAHQDGRSAGASDQCSGRSVPASKISFQLYSYSAWQQEIGVDAVLGELADIGYKNVEPFGGSYEGRTAEEFRALLKEHQLKAPSSHGGTDPETFDETLDFAKTLGQKYTGSGGWSGPGVPFFGGSTSWESAMETAEAMNTAGEQSVKAGTGKHFGHNHWNEFVLEVTDPATGETMSWWEAVARNTDPRYVAFQVDVYWATDGGADVVEMLEEYGDRIDLLHIKDGDLSGPTPAFGTQTVVGEGDIDWPSILDAAQGKIKYYVIEMDGAPTDASFARESFEYLTCQDF</sequence>
<dbReference type="EMBL" id="JABFAJ010000011">
    <property type="protein sequence ID" value="NNU27076.1"/>
    <property type="molecule type" value="Genomic_DNA"/>
</dbReference>
<organism evidence="4 5">
    <name type="scientific">Isoptericola sediminis</name>
    <dbReference type="NCBI Taxonomy" id="2733572"/>
    <lineage>
        <taxon>Bacteria</taxon>
        <taxon>Bacillati</taxon>
        <taxon>Actinomycetota</taxon>
        <taxon>Actinomycetes</taxon>
        <taxon>Micrococcales</taxon>
        <taxon>Promicromonosporaceae</taxon>
        <taxon>Isoptericola</taxon>
    </lineage>
</organism>
<dbReference type="PANTHER" id="PTHR12110">
    <property type="entry name" value="HYDROXYPYRUVATE ISOMERASE"/>
    <property type="match status" value="1"/>
</dbReference>
<proteinExistence type="predicted"/>
<dbReference type="InterPro" id="IPR050312">
    <property type="entry name" value="IolE/XylAMocC-like"/>
</dbReference>
<protein>
    <submittedName>
        <fullName evidence="4">Sugar phosphate isomerase/epimerase</fullName>
    </submittedName>
</protein>
<gene>
    <name evidence="4" type="ORF">HLI28_05905</name>
</gene>
<dbReference type="PANTHER" id="PTHR12110:SF41">
    <property type="entry name" value="INOSOSE DEHYDRATASE"/>
    <property type="match status" value="1"/>
</dbReference>
<keyword evidence="2" id="KW-0732">Signal</keyword>
<comment type="caution">
    <text evidence="4">The sequence shown here is derived from an EMBL/GenBank/DDBJ whole genome shotgun (WGS) entry which is preliminary data.</text>
</comment>
<reference evidence="4 5" key="1">
    <citation type="submission" date="2020-05" db="EMBL/GenBank/DDBJ databases">
        <title>Genome sequence of Isoptericola sp. JC619 isolated from Chilika lagoon, India.</title>
        <authorList>
            <person name="Kumar D."/>
            <person name="Appam K."/>
            <person name="Gandham S."/>
            <person name="Uppada J."/>
            <person name="Sasikala C."/>
            <person name="Venkata Ramana C."/>
        </authorList>
    </citation>
    <scope>NUCLEOTIDE SEQUENCE [LARGE SCALE GENOMIC DNA]</scope>
    <source>
        <strain evidence="4 5">JC619</strain>
    </source>
</reference>
<feature type="chain" id="PRO_5039612834" evidence="2">
    <location>
        <begin position="25"/>
        <end position="317"/>
    </location>
</feature>
<dbReference type="Gene3D" id="3.20.20.150">
    <property type="entry name" value="Divalent-metal-dependent TIM barrel enzymes"/>
    <property type="match status" value="1"/>
</dbReference>
<keyword evidence="4" id="KW-0413">Isomerase</keyword>
<dbReference type="Proteomes" id="UP000557204">
    <property type="component" value="Unassembled WGS sequence"/>
</dbReference>
<keyword evidence="5" id="KW-1185">Reference proteome</keyword>